<reference evidence="15 16" key="1">
    <citation type="submission" date="2020-03" db="EMBL/GenBank/DDBJ databases">
        <title>Draft Genome Sequence of Cudoniella acicularis.</title>
        <authorList>
            <person name="Buettner E."/>
            <person name="Kellner H."/>
        </authorList>
    </citation>
    <scope>NUCLEOTIDE SEQUENCE [LARGE SCALE GENOMIC DNA]</scope>
    <source>
        <strain evidence="15 16">DSM 108380</strain>
    </source>
</reference>
<keyword evidence="16" id="KW-1185">Reference proteome</keyword>
<dbReference type="AlphaFoldDB" id="A0A8H4RUR2"/>
<evidence type="ECO:0000256" key="13">
    <source>
        <dbReference type="SAM" id="MobiDB-lite"/>
    </source>
</evidence>
<feature type="compositionally biased region" description="Polar residues" evidence="13">
    <location>
        <begin position="1"/>
        <end position="15"/>
    </location>
</feature>
<dbReference type="GO" id="GO:0006488">
    <property type="term" value="P:dolichol-linked oligosaccharide biosynthetic process"/>
    <property type="evidence" value="ECO:0007669"/>
    <property type="project" value="InterPro"/>
</dbReference>
<gene>
    <name evidence="12" type="primary">ALG13</name>
    <name evidence="15" type="ORF">G7Y89_g1732</name>
</gene>
<keyword evidence="8 12" id="KW-0256">Endoplasmic reticulum</keyword>
<dbReference type="Gene3D" id="3.40.50.2000">
    <property type="entry name" value="Glycogen Phosphorylase B"/>
    <property type="match status" value="1"/>
</dbReference>
<keyword evidence="6 12" id="KW-0328">Glycosyltransferase</keyword>
<proteinExistence type="inferred from homology"/>
<dbReference type="EC" id="2.4.1.141" evidence="4 12"/>
<comment type="subcellular location">
    <subcellularLocation>
        <location evidence="1 12">Endoplasmic reticulum</location>
    </subcellularLocation>
</comment>
<dbReference type="PANTHER" id="PTHR12867">
    <property type="entry name" value="GLYCOSYL TRANSFERASE-RELATED"/>
    <property type="match status" value="1"/>
</dbReference>
<dbReference type="SUPFAM" id="SSF53756">
    <property type="entry name" value="UDP-Glycosyltransferase/glycogen phosphorylase"/>
    <property type="match status" value="1"/>
</dbReference>
<dbReference type="GO" id="GO:0005783">
    <property type="term" value="C:endoplasmic reticulum"/>
    <property type="evidence" value="ECO:0007669"/>
    <property type="project" value="UniProtKB-SubCell"/>
</dbReference>
<comment type="catalytic activity">
    <reaction evidence="11">
        <text>an N-acetyl-alpha-D-glucosaminyl-diphospho-di-trans,poly-cis-dolichol + UDP-N-acetyl-alpha-D-glucosamine = an N,N'-diacetylchitobiosyl-diphospho-di-trans,poly-cis-dolichol + UDP + H(+)</text>
        <dbReference type="Rhea" id="RHEA:23380"/>
        <dbReference type="Rhea" id="RHEA-COMP:19507"/>
        <dbReference type="Rhea" id="RHEA-COMP:19510"/>
        <dbReference type="ChEBI" id="CHEBI:15378"/>
        <dbReference type="ChEBI" id="CHEBI:57269"/>
        <dbReference type="ChEBI" id="CHEBI:57705"/>
        <dbReference type="ChEBI" id="CHEBI:58223"/>
        <dbReference type="ChEBI" id="CHEBI:58427"/>
        <dbReference type="EC" id="2.4.1.141"/>
    </reaction>
</comment>
<evidence type="ECO:0000256" key="12">
    <source>
        <dbReference type="RuleBase" id="RU362128"/>
    </source>
</evidence>
<dbReference type="PANTHER" id="PTHR12867:SF6">
    <property type="entry name" value="N-ACETYLGLUCOSAMINYLDIPHOSPHODOLICHOL N-ACETYLGLUCOSAMINYLTRANSFERASE"/>
    <property type="match status" value="1"/>
</dbReference>
<accession>A0A8H4RUR2</accession>
<dbReference type="EMBL" id="JAAMPI010000070">
    <property type="protein sequence ID" value="KAF4636364.1"/>
    <property type="molecule type" value="Genomic_DNA"/>
</dbReference>
<sequence length="355" mass="39656">MTCGSRMSWSLSTQKRPSRAQIYPPRNSQHAGTPTRDSHRSFSTPNTDLLSTWLIDKSFEMAIIIVQPRKVYTNEGCKQILKNRILHAYQDSRQKLRDSFSPVTLAIQHAYRKNQELTQEHEWKWSVSTSEPTQHWKENNIIVIVARHKPFAACVAAHEMESGANPIHRECFVSIGATANFPELLAAAVSEGTLKKLKELNYTDLTLQVGGLVDYFHQIKPEDDNGINIKYFAFNKHGLEHEMKKCQAKEGESAEGLVVCHAGAGTILDAMRLGLPLVVVPNVSLLDNHQEELAAELQKQGYVVKTDTKGLAAAIEKATKMAKKSWPSTNSNVGGFATIVDSLCDYEEEVKGRLD</sequence>
<evidence type="ECO:0000256" key="10">
    <source>
        <dbReference type="ARBA" id="ARBA00032061"/>
    </source>
</evidence>
<keyword evidence="7 12" id="KW-0808">Transferase</keyword>
<comment type="subunit">
    <text evidence="3 12">Heterodimer with ALG14 to form a functional enzyme.</text>
</comment>
<evidence type="ECO:0000256" key="1">
    <source>
        <dbReference type="ARBA" id="ARBA00004240"/>
    </source>
</evidence>
<evidence type="ECO:0000256" key="3">
    <source>
        <dbReference type="ARBA" id="ARBA00011198"/>
    </source>
</evidence>
<evidence type="ECO:0000256" key="5">
    <source>
        <dbReference type="ARBA" id="ARBA00017468"/>
    </source>
</evidence>
<evidence type="ECO:0000313" key="16">
    <source>
        <dbReference type="Proteomes" id="UP000566819"/>
    </source>
</evidence>
<dbReference type="InterPro" id="IPR039042">
    <property type="entry name" value="Alg13-like"/>
</dbReference>
<evidence type="ECO:0000256" key="7">
    <source>
        <dbReference type="ARBA" id="ARBA00022679"/>
    </source>
</evidence>
<evidence type="ECO:0000256" key="6">
    <source>
        <dbReference type="ARBA" id="ARBA00022676"/>
    </source>
</evidence>
<name>A0A8H4RUR2_9HELO</name>
<evidence type="ECO:0000313" key="15">
    <source>
        <dbReference type="EMBL" id="KAF4636364.1"/>
    </source>
</evidence>
<evidence type="ECO:0000256" key="9">
    <source>
        <dbReference type="ARBA" id="ARBA00024804"/>
    </source>
</evidence>
<feature type="domain" description="Glycosyl transferase family 28 C-terminal" evidence="14">
    <location>
        <begin position="178"/>
        <end position="324"/>
    </location>
</feature>
<dbReference type="GO" id="GO:0004577">
    <property type="term" value="F:N-acetylglucosaminyldiphosphodolichol N-acetylglucosaminyltransferase activity"/>
    <property type="evidence" value="ECO:0007669"/>
    <property type="project" value="UniProtKB-EC"/>
</dbReference>
<dbReference type="OrthoDB" id="20273at2759"/>
<evidence type="ECO:0000256" key="11">
    <source>
        <dbReference type="ARBA" id="ARBA00048184"/>
    </source>
</evidence>
<protein>
    <recommendedName>
        <fullName evidence="5 12">UDP-N-acetylglucosamine transferase subunit ALG13</fullName>
        <ecNumber evidence="4 12">2.4.1.141</ecNumber>
    </recommendedName>
    <alternativeName>
        <fullName evidence="10 12">Asparagine-linked glycosylation protein 13</fullName>
    </alternativeName>
</protein>
<comment type="function">
    <text evidence="9 12">Involved in protein N-glycosylation. Essential for the second step of the dolichol-linked oligosaccharide pathway.</text>
</comment>
<evidence type="ECO:0000256" key="2">
    <source>
        <dbReference type="ARBA" id="ARBA00006962"/>
    </source>
</evidence>
<dbReference type="Pfam" id="PF04101">
    <property type="entry name" value="Glyco_tran_28_C"/>
    <property type="match status" value="1"/>
</dbReference>
<evidence type="ECO:0000259" key="14">
    <source>
        <dbReference type="Pfam" id="PF04101"/>
    </source>
</evidence>
<comment type="similarity">
    <text evidence="2 12">Belongs to the glycosyltransferase 28 family.</text>
</comment>
<comment type="caution">
    <text evidence="15">The sequence shown here is derived from an EMBL/GenBank/DDBJ whole genome shotgun (WGS) entry which is preliminary data.</text>
</comment>
<evidence type="ECO:0000256" key="8">
    <source>
        <dbReference type="ARBA" id="ARBA00022824"/>
    </source>
</evidence>
<organism evidence="15 16">
    <name type="scientific">Cudoniella acicularis</name>
    <dbReference type="NCBI Taxonomy" id="354080"/>
    <lineage>
        <taxon>Eukaryota</taxon>
        <taxon>Fungi</taxon>
        <taxon>Dikarya</taxon>
        <taxon>Ascomycota</taxon>
        <taxon>Pezizomycotina</taxon>
        <taxon>Leotiomycetes</taxon>
        <taxon>Helotiales</taxon>
        <taxon>Tricladiaceae</taxon>
        <taxon>Cudoniella</taxon>
    </lineage>
</organism>
<evidence type="ECO:0000256" key="4">
    <source>
        <dbReference type="ARBA" id="ARBA00012614"/>
    </source>
</evidence>
<feature type="region of interest" description="Disordered" evidence="13">
    <location>
        <begin position="1"/>
        <end position="43"/>
    </location>
</feature>
<dbReference type="InterPro" id="IPR007235">
    <property type="entry name" value="Glyco_trans_28_C"/>
</dbReference>
<dbReference type="Proteomes" id="UP000566819">
    <property type="component" value="Unassembled WGS sequence"/>
</dbReference>